<dbReference type="PANTHER" id="PTHR47926">
    <property type="entry name" value="PENTATRICOPEPTIDE REPEAT-CONTAINING PROTEIN"/>
    <property type="match status" value="1"/>
</dbReference>
<dbReference type="Pfam" id="PF01535">
    <property type="entry name" value="PPR"/>
    <property type="match status" value="3"/>
</dbReference>
<dbReference type="FunFam" id="1.25.40.10:FF:000348">
    <property type="entry name" value="Pentatricopeptide repeat-containing protein chloroplastic"/>
    <property type="match status" value="1"/>
</dbReference>
<dbReference type="Pfam" id="PF20431">
    <property type="entry name" value="E_motif"/>
    <property type="match status" value="1"/>
</dbReference>
<dbReference type="GO" id="GO:0005506">
    <property type="term" value="F:iron ion binding"/>
    <property type="evidence" value="ECO:0007669"/>
    <property type="project" value="InterPro"/>
</dbReference>
<dbReference type="Pfam" id="PF00067">
    <property type="entry name" value="p450"/>
    <property type="match status" value="1"/>
</dbReference>
<sequence>MYGTNEEGTRFADAFDVANEMTVYRYVDFFWKIKRFLNIRSEALLRKNIKVIDKFVYNLIKRKIETDNSSEDELPAVIEERRHQLLESQETYPKYLRDLILCLIAAGRDTTTSTLTWFIYMLCKHPQIQEKIAQEVREATNLKDSSRIDEVAASLLEKLLKQCNIYMQLCLRHSDPTLQFHERIIETQMASARSTLLHLLHECKNMRELKQIQTQIIKSPLLPKDDQNFLITRLLFFSAISDSGSHGYAIDVFRAIENPNLYVYNVMIRAYACRKIGGRDEGLSFGSLLLYKQMLCDGISPNCLTFPFLVKECTSRVDGGAGRSIHGQAVKYGLDSDVFVQNSLMSMYSECGFFSTARKLFDETPERDVVSWNSMIKGYLKSGSLDEALKLFRKMKKRNIFTWNSVITGFVQGGLPKQALELFHEMQITGGDIVRPDKITVASVLAACAHLGAIDHGIWVHGYLRRSGLDSDVVIGTALVDMYGKCGCVDKAYEVFQEMPKKDTLAWTAMISVMALHGFGNEAFGLFKQMETAGVKPNHVTFVALFSACAHSGFVEKGRWCFDAMKHVYLIEPQLHHYACMVDILSRAGLIEEAEQCIRSMPMKPDTFVWGALLGGCQIHGKVELGARVAQYLIDLEPLNHAFYVNLCDIYAKACRFNDVKRIKSLMKERGIKKEVPGCSMIEINGFVLEFSVRGSPNVEMEGLLWILNQLNNYISRDKDTCFRESP</sequence>
<dbReference type="InterPro" id="IPR011990">
    <property type="entry name" value="TPR-like_helical_dom_sf"/>
</dbReference>
<evidence type="ECO:0000313" key="4">
    <source>
        <dbReference type="Proteomes" id="UP000290289"/>
    </source>
</evidence>
<dbReference type="InterPro" id="IPR046960">
    <property type="entry name" value="PPR_At4g14850-like_plant"/>
</dbReference>
<dbReference type="AlphaFoldDB" id="A0A498KS74"/>
<evidence type="ECO:0000313" key="3">
    <source>
        <dbReference type="EMBL" id="RXI08512.1"/>
    </source>
</evidence>
<feature type="repeat" description="PPR" evidence="2">
    <location>
        <begin position="472"/>
        <end position="502"/>
    </location>
</feature>
<dbReference type="NCBIfam" id="TIGR00756">
    <property type="entry name" value="PPR"/>
    <property type="match status" value="4"/>
</dbReference>
<keyword evidence="1" id="KW-0677">Repeat</keyword>
<dbReference type="EMBL" id="RDQH01000327">
    <property type="protein sequence ID" value="RXI08512.1"/>
    <property type="molecule type" value="Genomic_DNA"/>
</dbReference>
<proteinExistence type="predicted"/>
<dbReference type="GO" id="GO:0004497">
    <property type="term" value="F:monooxygenase activity"/>
    <property type="evidence" value="ECO:0007669"/>
    <property type="project" value="InterPro"/>
</dbReference>
<comment type="caution">
    <text evidence="3">The sequence shown here is derived from an EMBL/GenBank/DDBJ whole genome shotgun (WGS) entry which is preliminary data.</text>
</comment>
<dbReference type="Proteomes" id="UP000290289">
    <property type="component" value="Chromosome 1"/>
</dbReference>
<dbReference type="Gene3D" id="1.10.630.10">
    <property type="entry name" value="Cytochrome P450"/>
    <property type="match status" value="1"/>
</dbReference>
<dbReference type="STRING" id="3750.A0A498KS74"/>
<feature type="repeat" description="PPR" evidence="2">
    <location>
        <begin position="503"/>
        <end position="537"/>
    </location>
</feature>
<evidence type="ECO:0000256" key="2">
    <source>
        <dbReference type="PROSITE-ProRule" id="PRU00708"/>
    </source>
</evidence>
<dbReference type="InterPro" id="IPR001128">
    <property type="entry name" value="Cyt_P450"/>
</dbReference>
<name>A0A498KS74_MALDO</name>
<dbReference type="InterPro" id="IPR046848">
    <property type="entry name" value="E_motif"/>
</dbReference>
<accession>A0A498KS74</accession>
<dbReference type="Pfam" id="PF13041">
    <property type="entry name" value="PPR_2"/>
    <property type="match status" value="2"/>
</dbReference>
<evidence type="ECO:0000256" key="1">
    <source>
        <dbReference type="ARBA" id="ARBA00022737"/>
    </source>
</evidence>
<dbReference type="PROSITE" id="PS51375">
    <property type="entry name" value="PPR"/>
    <property type="match status" value="3"/>
</dbReference>
<dbReference type="InterPro" id="IPR002885">
    <property type="entry name" value="PPR_rpt"/>
</dbReference>
<reference evidence="3 4" key="1">
    <citation type="submission" date="2018-10" db="EMBL/GenBank/DDBJ databases">
        <title>A high-quality apple genome assembly.</title>
        <authorList>
            <person name="Hu J."/>
        </authorList>
    </citation>
    <scope>NUCLEOTIDE SEQUENCE [LARGE SCALE GENOMIC DNA]</scope>
    <source>
        <strain evidence="4">cv. HFTH1</strain>
        <tissue evidence="3">Young leaf</tissue>
    </source>
</reference>
<dbReference type="GO" id="GO:0003723">
    <property type="term" value="F:RNA binding"/>
    <property type="evidence" value="ECO:0007669"/>
    <property type="project" value="InterPro"/>
</dbReference>
<feature type="repeat" description="PPR" evidence="2">
    <location>
        <begin position="368"/>
        <end position="402"/>
    </location>
</feature>
<dbReference type="FunFam" id="1.25.40.10:FF:000329">
    <property type="entry name" value="Pentatricopeptide repeat-containing protein"/>
    <property type="match status" value="1"/>
</dbReference>
<keyword evidence="4" id="KW-1185">Reference proteome</keyword>
<dbReference type="GO" id="GO:0009451">
    <property type="term" value="P:RNA modification"/>
    <property type="evidence" value="ECO:0007669"/>
    <property type="project" value="InterPro"/>
</dbReference>
<protein>
    <submittedName>
        <fullName evidence="3">Uncharacterized protein</fullName>
    </submittedName>
</protein>
<dbReference type="SUPFAM" id="SSF48264">
    <property type="entry name" value="Cytochrome P450"/>
    <property type="match status" value="1"/>
</dbReference>
<organism evidence="3 4">
    <name type="scientific">Malus domestica</name>
    <name type="common">Apple</name>
    <name type="synonym">Pyrus malus</name>
    <dbReference type="NCBI Taxonomy" id="3750"/>
    <lineage>
        <taxon>Eukaryota</taxon>
        <taxon>Viridiplantae</taxon>
        <taxon>Streptophyta</taxon>
        <taxon>Embryophyta</taxon>
        <taxon>Tracheophyta</taxon>
        <taxon>Spermatophyta</taxon>
        <taxon>Magnoliopsida</taxon>
        <taxon>eudicotyledons</taxon>
        <taxon>Gunneridae</taxon>
        <taxon>Pentapetalae</taxon>
        <taxon>rosids</taxon>
        <taxon>fabids</taxon>
        <taxon>Rosales</taxon>
        <taxon>Rosaceae</taxon>
        <taxon>Amygdaloideae</taxon>
        <taxon>Maleae</taxon>
        <taxon>Malus</taxon>
    </lineage>
</organism>
<dbReference type="InterPro" id="IPR036396">
    <property type="entry name" value="Cyt_P450_sf"/>
</dbReference>
<gene>
    <name evidence="3" type="ORF">DVH24_022656</name>
</gene>
<dbReference type="GO" id="GO:0020037">
    <property type="term" value="F:heme binding"/>
    <property type="evidence" value="ECO:0007669"/>
    <property type="project" value="InterPro"/>
</dbReference>
<dbReference type="PANTHER" id="PTHR47926:SF401">
    <property type="entry name" value="PENTATRICOPEPTIDE REPEAT-CONTAINING PROTEIN"/>
    <property type="match status" value="1"/>
</dbReference>
<dbReference type="GO" id="GO:0016705">
    <property type="term" value="F:oxidoreductase activity, acting on paired donors, with incorporation or reduction of molecular oxygen"/>
    <property type="evidence" value="ECO:0007669"/>
    <property type="project" value="InterPro"/>
</dbReference>
<dbReference type="Gene3D" id="1.25.40.10">
    <property type="entry name" value="Tetratricopeptide repeat domain"/>
    <property type="match status" value="3"/>
</dbReference>
<dbReference type="PRINTS" id="PR00463">
    <property type="entry name" value="EP450I"/>
</dbReference>
<dbReference type="InterPro" id="IPR002401">
    <property type="entry name" value="Cyt_P450_E_grp-I"/>
</dbReference>